<evidence type="ECO:0000256" key="2">
    <source>
        <dbReference type="ARBA" id="ARBA00004141"/>
    </source>
</evidence>
<comment type="cofactor">
    <cofactor evidence="1">
        <name>Zn(2+)</name>
        <dbReference type="ChEBI" id="CHEBI:29105"/>
    </cofactor>
</comment>
<evidence type="ECO:0000256" key="4">
    <source>
        <dbReference type="ARBA" id="ARBA00022670"/>
    </source>
</evidence>
<protein>
    <recommendedName>
        <fullName evidence="12">PDZ domain-containing protein</fullName>
    </recommendedName>
</protein>
<dbReference type="PANTHER" id="PTHR42837:SF2">
    <property type="entry name" value="MEMBRANE METALLOPROTEASE ARASP2, CHLOROPLASTIC-RELATED"/>
    <property type="match status" value="1"/>
</dbReference>
<dbReference type="Pfam" id="PF17820">
    <property type="entry name" value="PDZ_6"/>
    <property type="match status" value="1"/>
</dbReference>
<sequence>MIFLEFFIFFSLTLFLHEFGHYLAARMFGIRVEEFGFGFPPRLVRLFRVGETEVTLNWIPFGAFVRLSGENDPSVPGGFINAKPLARIVVLLAGPFMNLLTGLVLFSVFFLQAGVPEVTKVMVDYVEPDSPAAQAGILAGDLVREVNGVAITSMSQLSQIISQHRGQEITLVVERQGTLITLRATPRLNPPPGQGALGIRMATPWRAASSWFETLPWASRATWEGLIQIPRSLIAAARGEIPPEQSRVVGPVGIYTIFSQARERDIENEQAGASPIESTLTLRLMALISVAVGFANLLPLPALDGGRILFILPELVIGRRVPPRYEALIHTIGFVLLLLFFLYITAQDILNPVVLP</sequence>
<accession>A0A0P6YJD8</accession>
<keyword evidence="4" id="KW-0645">Protease</keyword>
<keyword evidence="14" id="KW-1185">Reference proteome</keyword>
<dbReference type="InterPro" id="IPR001478">
    <property type="entry name" value="PDZ"/>
</dbReference>
<dbReference type="GO" id="GO:0006508">
    <property type="term" value="P:proteolysis"/>
    <property type="evidence" value="ECO:0007669"/>
    <property type="project" value="UniProtKB-KW"/>
</dbReference>
<evidence type="ECO:0000256" key="9">
    <source>
        <dbReference type="ARBA" id="ARBA00023049"/>
    </source>
</evidence>
<reference evidence="13 14" key="1">
    <citation type="submission" date="2015-07" db="EMBL/GenBank/DDBJ databases">
        <title>Whole genome sequence of Thermanaerothrix daxensis DSM 23592.</title>
        <authorList>
            <person name="Hemp J."/>
            <person name="Ward L.M."/>
            <person name="Pace L.A."/>
            <person name="Fischer W.W."/>
        </authorList>
    </citation>
    <scope>NUCLEOTIDE SEQUENCE [LARGE SCALE GENOMIC DNA]</scope>
    <source>
        <strain evidence="13 14">GNS-1</strain>
    </source>
</reference>
<comment type="similarity">
    <text evidence="3">Belongs to the peptidase M50B family.</text>
</comment>
<feature type="transmembrane region" description="Helical" evidence="11">
    <location>
        <begin position="88"/>
        <end position="111"/>
    </location>
</feature>
<evidence type="ECO:0000256" key="11">
    <source>
        <dbReference type="SAM" id="Phobius"/>
    </source>
</evidence>
<name>A0A0P6YJD8_9CHLR</name>
<dbReference type="SUPFAM" id="SSF50156">
    <property type="entry name" value="PDZ domain-like"/>
    <property type="match status" value="1"/>
</dbReference>
<organism evidence="13 14">
    <name type="scientific">Thermanaerothrix daxensis</name>
    <dbReference type="NCBI Taxonomy" id="869279"/>
    <lineage>
        <taxon>Bacteria</taxon>
        <taxon>Bacillati</taxon>
        <taxon>Chloroflexota</taxon>
        <taxon>Anaerolineae</taxon>
        <taxon>Anaerolineales</taxon>
        <taxon>Anaerolineaceae</taxon>
        <taxon>Thermanaerothrix</taxon>
    </lineage>
</organism>
<dbReference type="InterPro" id="IPR041489">
    <property type="entry name" value="PDZ_6"/>
</dbReference>
<evidence type="ECO:0000256" key="5">
    <source>
        <dbReference type="ARBA" id="ARBA00022692"/>
    </source>
</evidence>
<dbReference type="GO" id="GO:0016020">
    <property type="term" value="C:membrane"/>
    <property type="evidence" value="ECO:0007669"/>
    <property type="project" value="UniProtKB-SubCell"/>
</dbReference>
<dbReference type="RefSeq" id="WP_054522006.1">
    <property type="nucleotide sequence ID" value="NZ_LGKO01000005.1"/>
</dbReference>
<evidence type="ECO:0000256" key="8">
    <source>
        <dbReference type="ARBA" id="ARBA00022989"/>
    </source>
</evidence>
<dbReference type="PANTHER" id="PTHR42837">
    <property type="entry name" value="REGULATOR OF SIGMA-E PROTEASE RSEP"/>
    <property type="match status" value="1"/>
</dbReference>
<dbReference type="CDD" id="cd06163">
    <property type="entry name" value="S2P-M50_PDZ_RseP-like"/>
    <property type="match status" value="1"/>
</dbReference>
<dbReference type="OrthoDB" id="9782003at2"/>
<gene>
    <name evidence="13" type="ORF">SE15_10225</name>
</gene>
<evidence type="ECO:0000256" key="7">
    <source>
        <dbReference type="ARBA" id="ARBA00022833"/>
    </source>
</evidence>
<dbReference type="Gene3D" id="2.30.42.10">
    <property type="match status" value="1"/>
</dbReference>
<keyword evidence="7" id="KW-0862">Zinc</keyword>
<dbReference type="PROSITE" id="PS50106">
    <property type="entry name" value="PDZ"/>
    <property type="match status" value="1"/>
</dbReference>
<dbReference type="EMBL" id="LGKO01000005">
    <property type="protein sequence ID" value="KPL82508.1"/>
    <property type="molecule type" value="Genomic_DNA"/>
</dbReference>
<keyword evidence="5 11" id="KW-0812">Transmembrane</keyword>
<keyword evidence="6" id="KW-0378">Hydrolase</keyword>
<dbReference type="STRING" id="869279.SE15_10225"/>
<dbReference type="InterPro" id="IPR008915">
    <property type="entry name" value="Peptidase_M50"/>
</dbReference>
<evidence type="ECO:0000313" key="14">
    <source>
        <dbReference type="Proteomes" id="UP000050544"/>
    </source>
</evidence>
<evidence type="ECO:0000259" key="12">
    <source>
        <dbReference type="PROSITE" id="PS50106"/>
    </source>
</evidence>
<dbReference type="AlphaFoldDB" id="A0A0P6YJD8"/>
<dbReference type="Proteomes" id="UP000050544">
    <property type="component" value="Unassembled WGS sequence"/>
</dbReference>
<evidence type="ECO:0000256" key="6">
    <source>
        <dbReference type="ARBA" id="ARBA00022801"/>
    </source>
</evidence>
<dbReference type="GO" id="GO:0004222">
    <property type="term" value="F:metalloendopeptidase activity"/>
    <property type="evidence" value="ECO:0007669"/>
    <property type="project" value="InterPro"/>
</dbReference>
<evidence type="ECO:0000256" key="1">
    <source>
        <dbReference type="ARBA" id="ARBA00001947"/>
    </source>
</evidence>
<keyword evidence="9" id="KW-0482">Metalloprotease</keyword>
<evidence type="ECO:0000256" key="3">
    <source>
        <dbReference type="ARBA" id="ARBA00007931"/>
    </source>
</evidence>
<proteinExistence type="inferred from homology"/>
<comment type="subcellular location">
    <subcellularLocation>
        <location evidence="2">Membrane</location>
        <topology evidence="2">Multi-pass membrane protein</topology>
    </subcellularLocation>
</comment>
<dbReference type="Pfam" id="PF02163">
    <property type="entry name" value="Peptidase_M50"/>
    <property type="match status" value="1"/>
</dbReference>
<feature type="domain" description="PDZ" evidence="12">
    <location>
        <begin position="121"/>
        <end position="156"/>
    </location>
</feature>
<feature type="transmembrane region" description="Helical" evidence="11">
    <location>
        <begin position="327"/>
        <end position="346"/>
    </location>
</feature>
<evidence type="ECO:0000256" key="10">
    <source>
        <dbReference type="ARBA" id="ARBA00023136"/>
    </source>
</evidence>
<comment type="caution">
    <text evidence="13">The sequence shown here is derived from an EMBL/GenBank/DDBJ whole genome shotgun (WGS) entry which is preliminary data.</text>
</comment>
<dbReference type="CDD" id="cd23081">
    <property type="entry name" value="cpPDZ_EcRseP-like"/>
    <property type="match status" value="1"/>
</dbReference>
<dbReference type="InterPro" id="IPR004387">
    <property type="entry name" value="Pept_M50_Zn"/>
</dbReference>
<dbReference type="InterPro" id="IPR036034">
    <property type="entry name" value="PDZ_sf"/>
</dbReference>
<keyword evidence="8 11" id="KW-1133">Transmembrane helix</keyword>
<dbReference type="SMART" id="SM00228">
    <property type="entry name" value="PDZ"/>
    <property type="match status" value="1"/>
</dbReference>
<evidence type="ECO:0000313" key="13">
    <source>
        <dbReference type="EMBL" id="KPL82508.1"/>
    </source>
</evidence>
<keyword evidence="10 11" id="KW-0472">Membrane</keyword>